<dbReference type="AlphaFoldDB" id="A0A8I5MVJ0"/>
<proteinExistence type="predicted"/>
<sequence length="116" mass="12151">MRYSLVPKELKASSGKLAQGLALSPRLKLSGAIEAHCNLCLPHSSNPPSSGSTVAGNTGRQPRPANFCNFGRGEILPHVGQAGLKLPDSSNPPALASQRARIIDVSHCAQAKRDDS</sequence>
<dbReference type="PANTHER" id="PTHR12138:SF162">
    <property type="entry name" value="CHROMOSOME UNDETERMINED SCAFFOLD_275, WHOLE GENOME SHOTGUN SEQUENCE"/>
    <property type="match status" value="1"/>
</dbReference>
<dbReference type="GeneTree" id="ENSGT00940000166143"/>
<reference evidence="2" key="1">
    <citation type="submission" date="2025-08" db="UniProtKB">
        <authorList>
            <consortium name="Ensembl"/>
        </authorList>
    </citation>
    <scope>IDENTIFICATION</scope>
</reference>
<protein>
    <submittedName>
        <fullName evidence="2">Uncharacterized protein</fullName>
    </submittedName>
</protein>
<feature type="compositionally biased region" description="Polar residues" evidence="1">
    <location>
        <begin position="44"/>
        <end position="60"/>
    </location>
</feature>
<keyword evidence="3" id="KW-1185">Reference proteome</keyword>
<evidence type="ECO:0000313" key="3">
    <source>
        <dbReference type="Proteomes" id="UP000028761"/>
    </source>
</evidence>
<dbReference type="Ensembl" id="ENSPANT00000081079.1">
    <property type="protein sequence ID" value="ENSPANP00000047952.1"/>
    <property type="gene ID" value="ENSPANG00000041230.1"/>
</dbReference>
<name>A0A8I5MVJ0_PAPAN</name>
<dbReference type="PRINTS" id="PR02045">
    <property type="entry name" value="F138DOMAIN"/>
</dbReference>
<feature type="region of interest" description="Disordered" evidence="1">
    <location>
        <begin position="44"/>
        <end position="63"/>
    </location>
</feature>
<organism evidence="2 3">
    <name type="scientific">Papio anubis</name>
    <name type="common">Olive baboon</name>
    <dbReference type="NCBI Taxonomy" id="9555"/>
    <lineage>
        <taxon>Eukaryota</taxon>
        <taxon>Metazoa</taxon>
        <taxon>Chordata</taxon>
        <taxon>Craniata</taxon>
        <taxon>Vertebrata</taxon>
        <taxon>Euteleostomi</taxon>
        <taxon>Mammalia</taxon>
        <taxon>Eutheria</taxon>
        <taxon>Euarchontoglires</taxon>
        <taxon>Primates</taxon>
        <taxon>Haplorrhini</taxon>
        <taxon>Catarrhini</taxon>
        <taxon>Cercopithecidae</taxon>
        <taxon>Cercopithecinae</taxon>
        <taxon>Papio</taxon>
    </lineage>
</organism>
<evidence type="ECO:0000256" key="1">
    <source>
        <dbReference type="SAM" id="MobiDB-lite"/>
    </source>
</evidence>
<reference evidence="2" key="2">
    <citation type="submission" date="2025-09" db="UniProtKB">
        <authorList>
            <consortium name="Ensembl"/>
        </authorList>
    </citation>
    <scope>IDENTIFICATION</scope>
</reference>
<accession>A0A8I5MVJ0</accession>
<evidence type="ECO:0000313" key="2">
    <source>
        <dbReference type="Ensembl" id="ENSPANP00000047952.1"/>
    </source>
</evidence>
<dbReference type="Proteomes" id="UP000028761">
    <property type="component" value="Unplaced"/>
</dbReference>
<dbReference type="PANTHER" id="PTHR12138">
    <property type="entry name" value="PRIMATE-EXPANDED PROTEIN FAMILY"/>
    <property type="match status" value="1"/>
</dbReference>